<dbReference type="AlphaFoldDB" id="A0A101M599"/>
<comment type="caution">
    <text evidence="1">The sequence shown here is derived from an EMBL/GenBank/DDBJ whole genome shotgun (WGS) entry which is preliminary data.</text>
</comment>
<dbReference type="EMBL" id="LKAM01000001">
    <property type="protein sequence ID" value="KUM51364.1"/>
    <property type="molecule type" value="Genomic_DNA"/>
</dbReference>
<proteinExistence type="predicted"/>
<accession>A0A101M599</accession>
<keyword evidence="1" id="KW-0496">Mitochondrion</keyword>
<protein>
    <submittedName>
        <fullName evidence="1">Uncharacterized protein</fullName>
    </submittedName>
</protein>
<gene>
    <name evidence="1" type="ORF">ABT39_MTgene1211</name>
</gene>
<geneLocation type="mitochondrion" evidence="1"/>
<name>A0A101M599_PICGL</name>
<reference evidence="1" key="1">
    <citation type="journal article" date="2015" name="Genome Biol. Evol.">
        <title>Organellar Genomes of White Spruce (Picea glauca): Assembly and Annotation.</title>
        <authorList>
            <person name="Jackman S.D."/>
            <person name="Warren R.L."/>
            <person name="Gibb E.A."/>
            <person name="Vandervalk B.P."/>
            <person name="Mohamadi H."/>
            <person name="Chu J."/>
            <person name="Raymond A."/>
            <person name="Pleasance S."/>
            <person name="Coope R."/>
            <person name="Wildung M.R."/>
            <person name="Ritland C.E."/>
            <person name="Bousquet J."/>
            <person name="Jones S.J."/>
            <person name="Bohlmann J."/>
            <person name="Birol I."/>
        </authorList>
    </citation>
    <scope>NUCLEOTIDE SEQUENCE [LARGE SCALE GENOMIC DNA]</scope>
    <source>
        <tissue evidence="1">Flushing bud</tissue>
    </source>
</reference>
<sequence length="48" mass="5584">MLYGAFRNSGYMHLSQRVQGSRNLKRVKDTLPMTMMAYDGGMEWQNRG</sequence>
<organism evidence="1">
    <name type="scientific">Picea glauca</name>
    <name type="common">White spruce</name>
    <name type="synonym">Pinus glauca</name>
    <dbReference type="NCBI Taxonomy" id="3330"/>
    <lineage>
        <taxon>Eukaryota</taxon>
        <taxon>Viridiplantae</taxon>
        <taxon>Streptophyta</taxon>
        <taxon>Embryophyta</taxon>
        <taxon>Tracheophyta</taxon>
        <taxon>Spermatophyta</taxon>
        <taxon>Pinopsida</taxon>
        <taxon>Pinidae</taxon>
        <taxon>Conifers I</taxon>
        <taxon>Pinales</taxon>
        <taxon>Pinaceae</taxon>
        <taxon>Picea</taxon>
    </lineage>
</organism>
<evidence type="ECO:0000313" key="1">
    <source>
        <dbReference type="EMBL" id="KUM51364.1"/>
    </source>
</evidence>